<evidence type="ECO:0000256" key="12">
    <source>
        <dbReference type="ARBA" id="ARBA00023034"/>
    </source>
</evidence>
<evidence type="ECO:0000256" key="9">
    <source>
        <dbReference type="ARBA" id="ARBA00022734"/>
    </source>
</evidence>
<evidence type="ECO:0000256" key="5">
    <source>
        <dbReference type="ARBA" id="ARBA00022676"/>
    </source>
</evidence>
<keyword evidence="12" id="KW-0333">Golgi apparatus</keyword>
<evidence type="ECO:0000256" key="1">
    <source>
        <dbReference type="ARBA" id="ARBA00001936"/>
    </source>
</evidence>
<dbReference type="CDD" id="cd02510">
    <property type="entry name" value="pp-GalNAc-T"/>
    <property type="match status" value="1"/>
</dbReference>
<dbReference type="InterPro" id="IPR036397">
    <property type="entry name" value="RNaseH_sf"/>
</dbReference>
<keyword evidence="8" id="KW-0479">Metal-binding</keyword>
<dbReference type="GO" id="GO:0007172">
    <property type="term" value="P:signal complex assembly"/>
    <property type="evidence" value="ECO:0007669"/>
    <property type="project" value="InterPro"/>
</dbReference>
<dbReference type="InterPro" id="IPR013520">
    <property type="entry name" value="Ribonucl_H"/>
</dbReference>
<keyword evidence="9" id="KW-0430">Lectin</keyword>
<comment type="pathway">
    <text evidence="3">Protein modification; protein glycosylation.</text>
</comment>
<evidence type="ECO:0000259" key="18">
    <source>
        <dbReference type="SMART" id="SM00479"/>
    </source>
</evidence>
<dbReference type="FunFam" id="3.90.550.10:FF:000021">
    <property type="entry name" value="Polypeptide N-acetylgalactosaminyltransferase"/>
    <property type="match status" value="1"/>
</dbReference>
<dbReference type="Gene3D" id="3.90.550.10">
    <property type="entry name" value="Spore Coat Polysaccharide Biosynthesis Protein SpsA, Chain A"/>
    <property type="match status" value="1"/>
</dbReference>
<dbReference type="EMBL" id="OC915041">
    <property type="protein sequence ID" value="CAD7638319.1"/>
    <property type="molecule type" value="Genomic_DNA"/>
</dbReference>
<evidence type="ECO:0000313" key="20">
    <source>
        <dbReference type="Proteomes" id="UP000728032"/>
    </source>
</evidence>
<feature type="domain" description="Ricin B lectin" evidence="17">
    <location>
        <begin position="723"/>
        <end position="839"/>
    </location>
</feature>
<dbReference type="CDD" id="cd06133">
    <property type="entry name" value="ERI-1_3'hExo_like"/>
    <property type="match status" value="1"/>
</dbReference>
<keyword evidence="14" id="KW-1015">Disulfide bond</keyword>
<feature type="region of interest" description="Disordered" evidence="16">
    <location>
        <begin position="37"/>
        <end position="57"/>
    </location>
</feature>
<dbReference type="SUPFAM" id="SSF53098">
    <property type="entry name" value="Ribonuclease H-like"/>
    <property type="match status" value="1"/>
</dbReference>
<evidence type="ECO:0000256" key="15">
    <source>
        <dbReference type="ARBA" id="ARBA00023211"/>
    </source>
</evidence>
<dbReference type="OrthoDB" id="429263at2759"/>
<keyword evidence="7" id="KW-0812">Transmembrane</keyword>
<dbReference type="GO" id="GO:0003676">
    <property type="term" value="F:nucleic acid binding"/>
    <property type="evidence" value="ECO:0007669"/>
    <property type="project" value="InterPro"/>
</dbReference>
<dbReference type="InterPro" id="IPR001173">
    <property type="entry name" value="Glyco_trans_2-like"/>
</dbReference>
<dbReference type="InterPro" id="IPR045885">
    <property type="entry name" value="GalNAc-T"/>
</dbReference>
<keyword evidence="13" id="KW-0472">Membrane</keyword>
<dbReference type="EMBL" id="CAJPVJ010000216">
    <property type="protein sequence ID" value="CAG2161736.1"/>
    <property type="molecule type" value="Genomic_DNA"/>
</dbReference>
<proteinExistence type="inferred from homology"/>
<keyword evidence="11" id="KW-1133">Transmembrane helix</keyword>
<dbReference type="GO" id="GO:0000139">
    <property type="term" value="C:Golgi membrane"/>
    <property type="evidence" value="ECO:0007669"/>
    <property type="project" value="UniProtKB-SubCell"/>
</dbReference>
<organism evidence="19">
    <name type="scientific">Oppiella nova</name>
    <dbReference type="NCBI Taxonomy" id="334625"/>
    <lineage>
        <taxon>Eukaryota</taxon>
        <taxon>Metazoa</taxon>
        <taxon>Ecdysozoa</taxon>
        <taxon>Arthropoda</taxon>
        <taxon>Chelicerata</taxon>
        <taxon>Arachnida</taxon>
        <taxon>Acari</taxon>
        <taxon>Acariformes</taxon>
        <taxon>Sarcoptiformes</taxon>
        <taxon>Oribatida</taxon>
        <taxon>Brachypylina</taxon>
        <taxon>Oppioidea</taxon>
        <taxon>Oppiidae</taxon>
        <taxon>Oppiella</taxon>
    </lineage>
</organism>
<dbReference type="SMART" id="SM00458">
    <property type="entry name" value="RICIN"/>
    <property type="match status" value="1"/>
</dbReference>
<dbReference type="AlphaFoldDB" id="A0A7R9QBS4"/>
<dbReference type="GO" id="GO:0030246">
    <property type="term" value="F:carbohydrate binding"/>
    <property type="evidence" value="ECO:0007669"/>
    <property type="project" value="UniProtKB-KW"/>
</dbReference>
<dbReference type="SMART" id="SM00479">
    <property type="entry name" value="EXOIII"/>
    <property type="match status" value="1"/>
</dbReference>
<feature type="domain" description="Exonuclease" evidence="18">
    <location>
        <begin position="843"/>
        <end position="1032"/>
    </location>
</feature>
<dbReference type="PANTHER" id="PTHR11675:SF119">
    <property type="entry name" value="POLYPEPTIDE N-ACETYLGALACTOSAMINYLTRANSFERASE 2"/>
    <property type="match status" value="1"/>
</dbReference>
<dbReference type="GO" id="GO:0006493">
    <property type="term" value="P:protein O-linked glycosylation"/>
    <property type="evidence" value="ECO:0007669"/>
    <property type="project" value="TreeGrafter"/>
</dbReference>
<evidence type="ECO:0000256" key="4">
    <source>
        <dbReference type="ARBA" id="ARBA00005680"/>
    </source>
</evidence>
<comment type="similarity">
    <text evidence="4">Belongs to the glycosyltransferase 2 family. GalNAc-T subfamily.</text>
</comment>
<dbReference type="Gene3D" id="3.30.420.10">
    <property type="entry name" value="Ribonuclease H-like superfamily/Ribonuclease H"/>
    <property type="match status" value="1"/>
</dbReference>
<evidence type="ECO:0000256" key="7">
    <source>
        <dbReference type="ARBA" id="ARBA00022692"/>
    </source>
</evidence>
<dbReference type="SUPFAM" id="SSF53448">
    <property type="entry name" value="Nucleotide-diphospho-sugar transferases"/>
    <property type="match status" value="1"/>
</dbReference>
<evidence type="ECO:0000259" key="17">
    <source>
        <dbReference type="SMART" id="SM00458"/>
    </source>
</evidence>
<keyword evidence="20" id="KW-1185">Reference proteome</keyword>
<dbReference type="InterPro" id="IPR036137">
    <property type="entry name" value="Focal_adhe_kin_target_dom_sf"/>
</dbReference>
<dbReference type="InterPro" id="IPR000772">
    <property type="entry name" value="Ricin_B_lectin"/>
</dbReference>
<evidence type="ECO:0000256" key="10">
    <source>
        <dbReference type="ARBA" id="ARBA00022968"/>
    </source>
</evidence>
<dbReference type="InterPro" id="IPR047201">
    <property type="entry name" value="ERI-1_3'hExo-like"/>
</dbReference>
<dbReference type="InterPro" id="IPR012337">
    <property type="entry name" value="RNaseH-like_sf"/>
</dbReference>
<dbReference type="Gene3D" id="1.20.120.330">
    <property type="entry name" value="Nucleotidyltransferases domain 2"/>
    <property type="match status" value="1"/>
</dbReference>
<dbReference type="GO" id="GO:0005925">
    <property type="term" value="C:focal adhesion"/>
    <property type="evidence" value="ECO:0007669"/>
    <property type="project" value="InterPro"/>
</dbReference>
<evidence type="ECO:0000256" key="3">
    <source>
        <dbReference type="ARBA" id="ARBA00004922"/>
    </source>
</evidence>
<evidence type="ECO:0000256" key="13">
    <source>
        <dbReference type="ARBA" id="ARBA00023136"/>
    </source>
</evidence>
<sequence length="1040" mass="118137">MTENAHLLPPAWAYNAPASPSNTFAVQSIPTKIVRKESFSSNTSSTSNSATEPKELAEKAEFDKQLLEIRLKQQKQESEEDSKWLAKEEKQLLASVKRLSLCDSVEHNNCEQQRCSPINPVVEYSVPSNHSKVLSNGTNNSSTLSTLSSISNASTPLETTPTADLDRTRDDVYHYTMNVVNAVRYLLQGVQEARVEQYLELVKAVGIELRGLLASVDALFTTLPIWSHREIEMTHKVLSKDMAGLVQAMKLAQQYSEYRKAMLESAHILVINSKNLLDTIDQVRQRMVSSFDVMSTPTNRSLLTEGIEEESEPTVEKSLSENKALRLKDDYVISATLSLTHNSLTEKSDENKVLWNYFDEKEYISRATIPPNGDVYARNKFNQMASDRLPSNRIIPDTRSYQCLTKEYDQKLLFPTSVVITFHNEARSTLLRTIVSVLNRSPEHLIREIILVDDFSDNPSDGEELSKIQKVRNIRNNKREGLMRSRVTGADAATAPVLTFLDSHCECNTGWLEPLLARVGENPNLVVSPIIDVLNMDTFRYIAASSDLRGGFDWNLVFKWEYLPSEVRKNRPDPISPIKTPMIAGGLFSVNKTTFDRLGKYDTKMDIWGGENLEISFRVWLCGGELEIIPCSRVGHVFRKQHPYVFPGGSGTVFARNTRRAAEVWMDDYKKHYYDSYPAAKFIDFGDISERLALKESLHCKPFKWFLDNVYPELAVPFEPDPKGAFVQSDHCLDTLGHNFGESVGFYTCHGQGANQEWTFTKEGTIVHNNMCITITGSQANTPVILSQCNGADNQKWSRVYSHHIQHLTANLCMDSNRPSSWLSSVKSKQMANSGQNVQNFDYFLVLDFEATCDRPKQVDPMEIIEFPVLKVNANTFLTEEVFHRYVRPKHHPNLTPFCTQLTGIIDEMVANEQTFDVVLNDFNHWLHSVGLICDDHWRHLKKFTFVTCGEWDLQLMLPNQCQLDSLRIPQYMKTWVNVKKAFANSEGVWPKSMTYMLEALNITPKGRLHSGIDDCHNIVLIMKALAEKGVVFKNTSSEW</sequence>
<evidence type="ECO:0000313" key="19">
    <source>
        <dbReference type="EMBL" id="CAD7638319.1"/>
    </source>
</evidence>
<dbReference type="InterPro" id="IPR029044">
    <property type="entry name" value="Nucleotide-diphossugar_trans"/>
</dbReference>
<keyword evidence="15" id="KW-0464">Manganese</keyword>
<dbReference type="InterPro" id="IPR035992">
    <property type="entry name" value="Ricin_B-like_lectins"/>
</dbReference>
<dbReference type="CDD" id="cd23434">
    <property type="entry name" value="beta-trefoil_Ricin_GALNT2"/>
    <property type="match status" value="1"/>
</dbReference>
<evidence type="ECO:0000256" key="6">
    <source>
        <dbReference type="ARBA" id="ARBA00022679"/>
    </source>
</evidence>
<dbReference type="SUPFAM" id="SSF50370">
    <property type="entry name" value="Ricin B-like lectins"/>
    <property type="match status" value="1"/>
</dbReference>
<reference evidence="19" key="1">
    <citation type="submission" date="2020-11" db="EMBL/GenBank/DDBJ databases">
        <authorList>
            <person name="Tran Van P."/>
        </authorList>
    </citation>
    <scope>NUCLEOTIDE SEQUENCE</scope>
</reference>
<dbReference type="PROSITE" id="PS50231">
    <property type="entry name" value="RICIN_B_LECTIN"/>
    <property type="match status" value="1"/>
</dbReference>
<dbReference type="Gene3D" id="2.80.10.50">
    <property type="match status" value="1"/>
</dbReference>
<comment type="subcellular location">
    <subcellularLocation>
        <location evidence="2">Golgi apparatus membrane</location>
        <topology evidence="2">Single-pass type II membrane protein</topology>
    </subcellularLocation>
</comment>
<dbReference type="Pfam" id="PF00535">
    <property type="entry name" value="Glycos_transf_2"/>
    <property type="match status" value="1"/>
</dbReference>
<dbReference type="Pfam" id="PF00652">
    <property type="entry name" value="Ricin_B_lectin"/>
    <property type="match status" value="1"/>
</dbReference>
<evidence type="ECO:0008006" key="21">
    <source>
        <dbReference type="Google" id="ProtNLM"/>
    </source>
</evidence>
<evidence type="ECO:0000256" key="14">
    <source>
        <dbReference type="ARBA" id="ARBA00023157"/>
    </source>
</evidence>
<keyword evidence="10" id="KW-0735">Signal-anchor</keyword>
<dbReference type="GO" id="GO:0004713">
    <property type="term" value="F:protein tyrosine kinase activity"/>
    <property type="evidence" value="ECO:0007669"/>
    <property type="project" value="InterPro"/>
</dbReference>
<dbReference type="GO" id="GO:0000175">
    <property type="term" value="F:3'-5'-RNA exonuclease activity"/>
    <property type="evidence" value="ECO:0007669"/>
    <property type="project" value="InterPro"/>
</dbReference>
<name>A0A7R9QBS4_9ACAR</name>
<dbReference type="GO" id="GO:0004653">
    <property type="term" value="F:polypeptide N-acetylgalactosaminyltransferase activity"/>
    <property type="evidence" value="ECO:0007669"/>
    <property type="project" value="TreeGrafter"/>
</dbReference>
<dbReference type="Pfam" id="PF00929">
    <property type="entry name" value="RNase_T"/>
    <property type="match status" value="1"/>
</dbReference>
<dbReference type="SUPFAM" id="SSF68993">
    <property type="entry name" value="FAT domain of focal adhesion kinase"/>
    <property type="match status" value="1"/>
</dbReference>
<keyword evidence="6" id="KW-0808">Transferase</keyword>
<accession>A0A7R9QBS4</accession>
<evidence type="ECO:0000256" key="8">
    <source>
        <dbReference type="ARBA" id="ARBA00022723"/>
    </source>
</evidence>
<evidence type="ECO:0000256" key="16">
    <source>
        <dbReference type="SAM" id="MobiDB-lite"/>
    </source>
</evidence>
<dbReference type="Proteomes" id="UP000728032">
    <property type="component" value="Unassembled WGS sequence"/>
</dbReference>
<evidence type="ECO:0000256" key="11">
    <source>
        <dbReference type="ARBA" id="ARBA00022989"/>
    </source>
</evidence>
<feature type="compositionally biased region" description="Low complexity" evidence="16">
    <location>
        <begin position="39"/>
        <end position="49"/>
    </location>
</feature>
<protein>
    <recommendedName>
        <fullName evidence="21">Polypeptide N-acetylgalactosaminyltransferase</fullName>
    </recommendedName>
</protein>
<dbReference type="InterPro" id="IPR005189">
    <property type="entry name" value="Focal_adhesion_kin_target_dom"/>
</dbReference>
<dbReference type="Pfam" id="PF03623">
    <property type="entry name" value="Focal_AT"/>
    <property type="match status" value="1"/>
</dbReference>
<comment type="cofactor">
    <cofactor evidence="1">
        <name>Mn(2+)</name>
        <dbReference type="ChEBI" id="CHEBI:29035"/>
    </cofactor>
</comment>
<evidence type="ECO:0000256" key="2">
    <source>
        <dbReference type="ARBA" id="ARBA00004323"/>
    </source>
</evidence>
<gene>
    <name evidence="19" type="ORF">ONB1V03_LOCUS1338</name>
</gene>
<dbReference type="PANTHER" id="PTHR11675">
    <property type="entry name" value="N-ACETYLGALACTOSAMINYLTRANSFERASE"/>
    <property type="match status" value="1"/>
</dbReference>
<keyword evidence="5" id="KW-0328">Glycosyltransferase</keyword>
<dbReference type="GO" id="GO:0046872">
    <property type="term" value="F:metal ion binding"/>
    <property type="evidence" value="ECO:0007669"/>
    <property type="project" value="UniProtKB-KW"/>
</dbReference>